<comment type="subcellular location">
    <subcellularLocation>
        <location evidence="2">Host Golgi apparatus membrane</location>
        <topology evidence="2">Multi-pass membrane protein</topology>
    </subcellularLocation>
    <subcellularLocation>
        <location evidence="3">Host endoplasmic reticulum membrane</location>
    </subcellularLocation>
    <subcellularLocation>
        <location evidence="1">Virion membrane</location>
    </subcellularLocation>
</comment>
<keyword evidence="12 18" id="KW-1133">Transmembrane helix</keyword>
<feature type="domain" description="Bunyavirus glycoprotein G1" evidence="19">
    <location>
        <begin position="562"/>
        <end position="1372"/>
    </location>
</feature>
<feature type="transmembrane region" description="Helical" evidence="18">
    <location>
        <begin position="312"/>
        <end position="329"/>
    </location>
</feature>
<evidence type="ECO:0000256" key="17">
    <source>
        <dbReference type="ARBA" id="ARBA00031199"/>
    </source>
</evidence>
<dbReference type="GeneID" id="80559688"/>
<feature type="transmembrane region" description="Helical" evidence="18">
    <location>
        <begin position="470"/>
        <end position="490"/>
    </location>
</feature>
<evidence type="ECO:0000256" key="6">
    <source>
        <dbReference type="ARBA" id="ARBA00022692"/>
    </source>
</evidence>
<feature type="domain" description="Bunyavirus glycoprotein G2" evidence="20">
    <location>
        <begin position="24"/>
        <end position="302"/>
    </location>
</feature>
<evidence type="ECO:0000256" key="2">
    <source>
        <dbReference type="ARBA" id="ARBA00004252"/>
    </source>
</evidence>
<evidence type="ECO:0000259" key="19">
    <source>
        <dbReference type="Pfam" id="PF03557"/>
    </source>
</evidence>
<dbReference type="InterPro" id="IPR005167">
    <property type="entry name" value="Bunya_G1"/>
</dbReference>
<dbReference type="GO" id="GO:0044178">
    <property type="term" value="C:host cell Golgi membrane"/>
    <property type="evidence" value="ECO:0007669"/>
    <property type="project" value="UniProtKB-SubCell"/>
</dbReference>
<dbReference type="InterPro" id="IPR026400">
    <property type="entry name" value="Bunya_nonstruc_pro_NSm"/>
</dbReference>
<evidence type="ECO:0000256" key="9">
    <source>
        <dbReference type="ARBA" id="ARBA00022812"/>
    </source>
</evidence>
<evidence type="ECO:0000256" key="18">
    <source>
        <dbReference type="SAM" id="Phobius"/>
    </source>
</evidence>
<dbReference type="EMBL" id="KY013488">
    <property type="protein sequence ID" value="APM83099.1"/>
    <property type="molecule type" value="Viral_cRNA"/>
</dbReference>
<evidence type="ECO:0000256" key="14">
    <source>
        <dbReference type="ARBA" id="ARBA00023180"/>
    </source>
</evidence>
<keyword evidence="8" id="KW-1161">Viral attachment to host cell</keyword>
<evidence type="ECO:0000259" key="20">
    <source>
        <dbReference type="Pfam" id="PF03563"/>
    </source>
</evidence>
<dbReference type="KEGG" id="vg:80559688"/>
<evidence type="ECO:0000313" key="21">
    <source>
        <dbReference type="EMBL" id="APM83099.1"/>
    </source>
</evidence>
<feature type="transmembrane region" description="Helical" evidence="18">
    <location>
        <begin position="362"/>
        <end position="384"/>
    </location>
</feature>
<evidence type="ECO:0000256" key="11">
    <source>
        <dbReference type="ARBA" id="ARBA00022870"/>
    </source>
</evidence>
<keyword evidence="14" id="KW-0325">Glycoprotein</keyword>
<dbReference type="Pfam" id="PF03563">
    <property type="entry name" value="Bunya_G2"/>
    <property type="match status" value="1"/>
</dbReference>
<sequence length="1438" mass="161859">MVLKVALIVVSLAIGASLLPLNNRCFSDGIIIASKTMDHGLAELCVKDDISMIKVGSTQTANTSRFNNVMSRKMIIQNYEECNPIEVSNGPIMIFKPDENMVLTPHTYACRVECTISLDEGEANIVLHSDKLNHFELMGTTTANKWFQGSTSYSLEHTCEHIQVTCGPNSLSFHACFKQHMACVRFLNKSYMPAFMISSICRNKELILLTCFTLIIFSLLYLATFTYACYLLLAIFLPVAYVYGKVYDRTCKKCYYCGLAYHPFSKCGQNCVCGSFFENSERMKSHRVNGLCKGYKSMTTARAMCKSKGPTLVLACITAFLFLSFVQPLEAVKLQYNNEIIEIDEVTAEFDMMISKLDEASIGPILIAALSMTCLVILFLTIYLKQKIESAIFKRSYHYCDECKMLHAKKGLKYYFNGEFTNKCNSCACGTDYNKEMNGSNDYMVPMDHELTEKCFIPGRYKAIRKMENITTSFIIGALIVILLISSAYASDDKCIKTRESKSITDPIECSIWYKIPTSCISATNLLEVLKGLQLPEGEVDEFKKLSAPLSEMLLDSELSATPFKSYLLEEAALKAHCKEVSDYDSKTGKFNRKMQALLTRDMLDACENKKSADLCKCFKGESTCSTTGETTDAINYYKTHHEILKSDIRKILNALIETYPGLLAKELGLSMKMTNLSKLKSIATKMLPKVTHADATKACYYFLEKILTDTTLSALSLKDIEVKKAVVPYKINWASTNIFASLQAATKTKECSSFSFYRCLRPISLRMEFFITCGSETNKFHKIPEYGYAPKMNNVQILCVGDPFCDLEFIPITDAEKNKLESYTCTKDTATLDFKKTNPISKCRKLSTQTCTYKGQNKTFMECDNGFFYEYHSGVYQAPGEDIGVYCFDKACRGVTTPHHIKNLENCKAHAINMKARRLKEIVYENIEQLKHSIQEVIKTDLVEHKYALTKDLPRIIPSFKAVSIMGTETDSGIENSYIETNLIVRAGISTGITISTKKGESLFDIILFVKTAHYEAVAEHIYTTGPTIGINVQHDEMCTGNCPKNLAKQNWLSFSKEHTSNWGCEEFGCLAIDEGCVYGHCQDIIKPELRVLRKVTEEIPKVTICMTLPSGSYCQDINSFNPIISDKMEVQFLSNEAGRIPKIFGYKSNKVLTGMINDLGTFSKMCGSVQSTNSVNGAGVARFDYICHAARRKEVTVSRCFDNFYDSCNNLVKEKDLLYDDKTNKITSLNKLLGEIRIKLKLGDIHYKLFEKKPNFDLKASCVGCIGCIKGFDCELTILASTDTVCPLVSNCQVSHNNIHVQANIQKYGIKAFCQHEDVQITVCDQTVDVQPTIVNKEETIEVGNSDQTYYVKEHDLKCGTWLCRVTEQGIGSIFAPFFSIFGEYGKIAFYSVLAVILLALIGYLLIPVCGRLKDFLKNNEIEYMRENFGYKQRRK</sequence>
<keyword evidence="5" id="KW-0945">Host-virus interaction</keyword>
<evidence type="ECO:0000256" key="13">
    <source>
        <dbReference type="ARBA" id="ARBA00023136"/>
    </source>
</evidence>
<keyword evidence="22" id="KW-1185">Reference proteome</keyword>
<keyword evidence="7" id="KW-0732">Signal</keyword>
<evidence type="ECO:0000256" key="3">
    <source>
        <dbReference type="ARBA" id="ARBA00004625"/>
    </source>
</evidence>
<keyword evidence="6 18" id="KW-0812">Transmembrane</keyword>
<evidence type="ECO:0000256" key="12">
    <source>
        <dbReference type="ARBA" id="ARBA00022989"/>
    </source>
</evidence>
<keyword evidence="9" id="KW-1040">Host Golgi apparatus</keyword>
<keyword evidence="11" id="KW-1043">Host membrane</keyword>
<dbReference type="NCBIfam" id="TIGR04210">
    <property type="entry name" value="bunya_NSm"/>
    <property type="match status" value="1"/>
</dbReference>
<keyword evidence="10" id="KW-0946">Virion</keyword>
<evidence type="ECO:0000256" key="10">
    <source>
        <dbReference type="ARBA" id="ARBA00022844"/>
    </source>
</evidence>
<dbReference type="GO" id="GO:0046718">
    <property type="term" value="P:symbiont entry into host cell"/>
    <property type="evidence" value="ECO:0007669"/>
    <property type="project" value="UniProtKB-KW"/>
</dbReference>
<feature type="transmembrane region" description="Helical" evidence="18">
    <location>
        <begin position="206"/>
        <end position="239"/>
    </location>
</feature>
<dbReference type="GO" id="GO:0055036">
    <property type="term" value="C:virion membrane"/>
    <property type="evidence" value="ECO:0007669"/>
    <property type="project" value="UniProtKB-SubCell"/>
</dbReference>
<evidence type="ECO:0000256" key="5">
    <source>
        <dbReference type="ARBA" id="ARBA00022581"/>
    </source>
</evidence>
<keyword evidence="16" id="KW-1160">Virus entry into host cell</keyword>
<evidence type="ECO:0000256" key="16">
    <source>
        <dbReference type="ARBA" id="ARBA00023296"/>
    </source>
</evidence>
<dbReference type="GO" id="GO:0044003">
    <property type="term" value="P:symbiont-mediated perturbation of host process"/>
    <property type="evidence" value="ECO:0007669"/>
    <property type="project" value="InterPro"/>
</dbReference>
<dbReference type="GO" id="GO:0044167">
    <property type="term" value="C:host cell endoplasmic reticulum membrane"/>
    <property type="evidence" value="ECO:0007669"/>
    <property type="project" value="UniProtKB-SubCell"/>
</dbReference>
<proteinExistence type="predicted"/>
<evidence type="ECO:0000256" key="8">
    <source>
        <dbReference type="ARBA" id="ARBA00022804"/>
    </source>
</evidence>
<reference evidence="21 22" key="1">
    <citation type="submission" date="2016-10" db="EMBL/GenBank/DDBJ databases">
        <title>New Virus Genomes of the Guama Serogroup (Genus Orthobunyavirus, Family Bunyaviridae) isolated in the Brazilian Amazon Region.</title>
        <authorList>
            <person name="Carvalho V.L."/>
            <person name="Medeiros D.B.A."/>
            <person name="Nunes M.R.T."/>
            <person name="Vasconcelosa P.F.C."/>
        </authorList>
    </citation>
    <scope>NUCLEOTIDE SEQUENCE [LARGE SCALE GENOMIC DNA]</scope>
    <source>
        <strain evidence="21 22">BEAN7722</strain>
    </source>
</reference>
<organism evidence="21 22">
    <name type="scientific">Mirim virus</name>
    <dbReference type="NCBI Taxonomy" id="1927814"/>
    <lineage>
        <taxon>Viruses</taxon>
        <taxon>Riboviria</taxon>
        <taxon>Orthornavirae</taxon>
        <taxon>Negarnaviricota</taxon>
        <taxon>Polyploviricotina</taxon>
        <taxon>Bunyaviricetes</taxon>
        <taxon>Elliovirales</taxon>
        <taxon>Peribunyaviridae</taxon>
        <taxon>Orthobunyavirus</taxon>
        <taxon>Orthobunyavirus mirimense</taxon>
    </lineage>
</organism>
<accession>A0A1L5ITC5</accession>
<dbReference type="Pfam" id="PF03557">
    <property type="entry name" value="Bunya_G1"/>
    <property type="match status" value="1"/>
</dbReference>
<evidence type="ECO:0000256" key="4">
    <source>
        <dbReference type="ARBA" id="ARBA00015294"/>
    </source>
</evidence>
<dbReference type="GO" id="GO:0019062">
    <property type="term" value="P:virion attachment to host cell"/>
    <property type="evidence" value="ECO:0007669"/>
    <property type="project" value="UniProtKB-KW"/>
</dbReference>
<evidence type="ECO:0000256" key="15">
    <source>
        <dbReference type="ARBA" id="ARBA00023184"/>
    </source>
</evidence>
<evidence type="ECO:0000313" key="22">
    <source>
        <dbReference type="Proteomes" id="UP000427439"/>
    </source>
</evidence>
<dbReference type="Proteomes" id="UP000427439">
    <property type="component" value="Genome"/>
</dbReference>
<keyword evidence="13 18" id="KW-0472">Membrane</keyword>
<protein>
    <recommendedName>
        <fullName evidence="4">Envelopment polyprotein</fullName>
    </recommendedName>
    <alternativeName>
        <fullName evidence="17">M polyprotein</fullName>
    </alternativeName>
</protein>
<feature type="transmembrane region" description="Helical" evidence="18">
    <location>
        <begin position="1390"/>
        <end position="1409"/>
    </location>
</feature>
<keyword evidence="15" id="KW-1038">Host endoplasmic reticulum</keyword>
<name>A0A1L5ITC5_9VIRU</name>
<evidence type="ECO:0000256" key="1">
    <source>
        <dbReference type="ARBA" id="ARBA00004182"/>
    </source>
</evidence>
<evidence type="ECO:0000256" key="7">
    <source>
        <dbReference type="ARBA" id="ARBA00022729"/>
    </source>
</evidence>
<dbReference type="RefSeq" id="YP_010839551.1">
    <property type="nucleotide sequence ID" value="NC_077929.1"/>
</dbReference>
<dbReference type="InterPro" id="IPR005168">
    <property type="entry name" value="Bunya_G2"/>
</dbReference>